<dbReference type="PROSITE" id="PS50105">
    <property type="entry name" value="SAM_DOMAIN"/>
    <property type="match status" value="1"/>
</dbReference>
<accession>A0A0M0JGC3</accession>
<proteinExistence type="predicted"/>
<comment type="caution">
    <text evidence="4">The sequence shown here is derived from an EMBL/GenBank/DDBJ whole genome shotgun (WGS) entry which is preliminary data.</text>
</comment>
<protein>
    <recommendedName>
        <fullName evidence="3">SAM domain-containing protein</fullName>
    </recommendedName>
</protein>
<sequence>MSSLTKSDSLISLALANSQLQPNVSLYDPEPGVVRVREPTEMAKLRQKGTDAWLARDFFSSASAFGDLASLLAEEKGLPHAQALRLRGAALLRTKQYDEALVTALTSLASIGQPEADPKTDKEFFELVALAAMGSDSAAMVSPEALPAYQLHGEACLGLGQHQAAAHSLGRALLLATVDKSHGPASRAVQSLLAQFLDASGRASVATMPLQVYAVAAEGLKQAAAAGTVSASMRARRLGQYTPTPCFRLVLRPRFAPWPLEIHLAELPRVMSEEQDGVRLSFFCAFEQMPSEPHTCLYANRSDKHALVLVSIRLDGQLELVSNSTEACWEQATALFGHPPQPRSLHDFDVISSGWAASGVAVHAFGALVRTKWKEWDEGRGRAAKARKQKERVQRERQAELLRWLQDLDLDELHPLLVREGVDLTTLQYIAEDDLSRLGVTQLGQRRKLLAAVRTQEQYKHLTEKLATLEAERITLMQEHARQGSELDQRTAELSAACADVGRLTSALTTAEAEREAARREQQGTAAELATSSEKVTALQAKSDAFAADIEVLLEQLHASSAGQRRTLQEIRTSIDVETFNLKEAVRRGPNLIHRPMPKRPSVAHAMEAGDSIRGTSASQARQA</sequence>
<reference evidence="5" key="1">
    <citation type="journal article" date="2015" name="PLoS Genet.">
        <title>Genome Sequence and Transcriptome Analyses of Chrysochromulina tobin: Metabolic Tools for Enhanced Algal Fitness in the Prominent Order Prymnesiales (Haptophyceae).</title>
        <authorList>
            <person name="Hovde B.T."/>
            <person name="Deodato C.R."/>
            <person name="Hunsperger H.M."/>
            <person name="Ryken S.A."/>
            <person name="Yost W."/>
            <person name="Jha R.K."/>
            <person name="Patterson J."/>
            <person name="Monnat R.J. Jr."/>
            <person name="Barlow S.B."/>
            <person name="Starkenburg S.R."/>
            <person name="Cattolico R.A."/>
        </authorList>
    </citation>
    <scope>NUCLEOTIDE SEQUENCE</scope>
    <source>
        <strain evidence="5">CCMP291</strain>
    </source>
</reference>
<name>A0A0M0JGC3_9EUKA</name>
<evidence type="ECO:0000313" key="4">
    <source>
        <dbReference type="EMBL" id="KOO25480.1"/>
    </source>
</evidence>
<dbReference type="SUPFAM" id="SSF47769">
    <property type="entry name" value="SAM/Pointed domain"/>
    <property type="match status" value="1"/>
</dbReference>
<dbReference type="SUPFAM" id="SSF48452">
    <property type="entry name" value="TPR-like"/>
    <property type="match status" value="1"/>
</dbReference>
<dbReference type="InterPro" id="IPR011990">
    <property type="entry name" value="TPR-like_helical_dom_sf"/>
</dbReference>
<dbReference type="AlphaFoldDB" id="A0A0M0JGC3"/>
<gene>
    <name evidence="4" type="ORF">Ctob_008007</name>
</gene>
<feature type="compositionally biased region" description="Polar residues" evidence="2">
    <location>
        <begin position="614"/>
        <end position="624"/>
    </location>
</feature>
<dbReference type="OrthoDB" id="6156898at2759"/>
<dbReference type="InterPro" id="IPR013761">
    <property type="entry name" value="SAM/pointed_sf"/>
</dbReference>
<dbReference type="Proteomes" id="UP000037460">
    <property type="component" value="Unassembled WGS sequence"/>
</dbReference>
<feature type="region of interest" description="Disordered" evidence="2">
    <location>
        <begin position="592"/>
        <end position="624"/>
    </location>
</feature>
<feature type="domain" description="SAM" evidence="3">
    <location>
        <begin position="400"/>
        <end position="459"/>
    </location>
</feature>
<organism evidence="4 5">
    <name type="scientific">Chrysochromulina tobinii</name>
    <dbReference type="NCBI Taxonomy" id="1460289"/>
    <lineage>
        <taxon>Eukaryota</taxon>
        <taxon>Haptista</taxon>
        <taxon>Haptophyta</taxon>
        <taxon>Prymnesiophyceae</taxon>
        <taxon>Prymnesiales</taxon>
        <taxon>Chrysochromulinaceae</taxon>
        <taxon>Chrysochromulina</taxon>
    </lineage>
</organism>
<evidence type="ECO:0000259" key="3">
    <source>
        <dbReference type="PROSITE" id="PS50105"/>
    </source>
</evidence>
<dbReference type="Gene3D" id="1.10.150.50">
    <property type="entry name" value="Transcription Factor, Ets-1"/>
    <property type="match status" value="1"/>
</dbReference>
<keyword evidence="5" id="KW-1185">Reference proteome</keyword>
<keyword evidence="1" id="KW-0175">Coiled coil</keyword>
<feature type="coiled-coil region" evidence="1">
    <location>
        <begin position="452"/>
        <end position="528"/>
    </location>
</feature>
<dbReference type="InterPro" id="IPR001660">
    <property type="entry name" value="SAM"/>
</dbReference>
<dbReference type="SMART" id="SM00454">
    <property type="entry name" value="SAM"/>
    <property type="match status" value="1"/>
</dbReference>
<dbReference type="Gene3D" id="1.25.40.10">
    <property type="entry name" value="Tetratricopeptide repeat domain"/>
    <property type="match status" value="1"/>
</dbReference>
<evidence type="ECO:0000256" key="1">
    <source>
        <dbReference type="SAM" id="Coils"/>
    </source>
</evidence>
<dbReference type="EMBL" id="JWZX01002969">
    <property type="protein sequence ID" value="KOO25480.1"/>
    <property type="molecule type" value="Genomic_DNA"/>
</dbReference>
<evidence type="ECO:0000313" key="5">
    <source>
        <dbReference type="Proteomes" id="UP000037460"/>
    </source>
</evidence>
<evidence type="ECO:0000256" key="2">
    <source>
        <dbReference type="SAM" id="MobiDB-lite"/>
    </source>
</evidence>
<dbReference type="CDD" id="cd09487">
    <property type="entry name" value="SAM_superfamily"/>
    <property type="match status" value="1"/>
</dbReference>
<dbReference type="Pfam" id="PF00536">
    <property type="entry name" value="SAM_1"/>
    <property type="match status" value="1"/>
</dbReference>